<feature type="transmembrane region" description="Helical" evidence="1">
    <location>
        <begin position="45"/>
        <end position="71"/>
    </location>
</feature>
<reference evidence="3" key="1">
    <citation type="journal article" date="2008" name="PLoS ONE">
        <title>Survival in nuclear waste, extreme resistance, and potential applications gleaned from the genome sequence of Kineococcus radiotolerans SRS30216.</title>
        <authorList>
            <person name="Bagwell C.E."/>
            <person name="Bhat S."/>
            <person name="Hawkins G.M."/>
            <person name="Smith B.W."/>
            <person name="Biswas T."/>
            <person name="Hoover T.R."/>
            <person name="Saunders E."/>
            <person name="Han C.S."/>
            <person name="Tsodikov O.V."/>
            <person name="Shimkets L.J."/>
        </authorList>
    </citation>
    <scope>NUCLEOTIDE SEQUENCE [LARGE SCALE GENOMIC DNA]</scope>
    <source>
        <strain evidence="3">ATCC BAA-149 / DSM 14245 / SRS30216</strain>
    </source>
</reference>
<keyword evidence="1" id="KW-0812">Transmembrane</keyword>
<dbReference type="Proteomes" id="UP000001116">
    <property type="component" value="Chromosome"/>
</dbReference>
<keyword evidence="1" id="KW-1133">Transmembrane helix</keyword>
<keyword evidence="3" id="KW-1185">Reference proteome</keyword>
<dbReference type="KEGG" id="kra:Krad_3012"/>
<sequence>MSSFDPNADFFAAPPPPRTPPAPPVPAPAFRQPVQRTPVPTWAKVLIAIGCVLLVLPVLGIVGAVAIPVFLDQRSKAADVQVKEDVQAVAMAEENYAMAHGTYTTDPLALGIAAPQSEVVILAADAVGYCIGGRDADGEGDAWYYSSSAGISTTPCA</sequence>
<dbReference type="STRING" id="266940.Krad_3012"/>
<dbReference type="SUPFAM" id="SSF54523">
    <property type="entry name" value="Pili subunits"/>
    <property type="match status" value="1"/>
</dbReference>
<evidence type="ECO:0000313" key="3">
    <source>
        <dbReference type="Proteomes" id="UP000001116"/>
    </source>
</evidence>
<name>A6WCD7_KINRD</name>
<dbReference type="AlphaFoldDB" id="A6WCD7"/>
<protein>
    <submittedName>
        <fullName evidence="2">Uncharacterized protein</fullName>
    </submittedName>
</protein>
<dbReference type="InterPro" id="IPR045584">
    <property type="entry name" value="Pilin-like"/>
</dbReference>
<evidence type="ECO:0000256" key="1">
    <source>
        <dbReference type="SAM" id="Phobius"/>
    </source>
</evidence>
<gene>
    <name evidence="2" type="ordered locus">Krad_3012</name>
</gene>
<dbReference type="HOGENOM" id="CLU_1675560_0_0_11"/>
<dbReference type="Gene3D" id="3.30.700.10">
    <property type="entry name" value="Glycoprotein, Type 4 Pilin"/>
    <property type="match status" value="1"/>
</dbReference>
<keyword evidence="1" id="KW-0472">Membrane</keyword>
<evidence type="ECO:0000313" key="2">
    <source>
        <dbReference type="EMBL" id="ABS04476.1"/>
    </source>
</evidence>
<dbReference type="EMBL" id="CP000750">
    <property type="protein sequence ID" value="ABS04476.1"/>
    <property type="molecule type" value="Genomic_DNA"/>
</dbReference>
<dbReference type="RefSeq" id="WP_012087277.1">
    <property type="nucleotide sequence ID" value="NC_009664.2"/>
</dbReference>
<organism evidence="2 3">
    <name type="scientific">Kineococcus radiotolerans (strain ATCC BAA-149 / DSM 14245 / SRS30216)</name>
    <dbReference type="NCBI Taxonomy" id="266940"/>
    <lineage>
        <taxon>Bacteria</taxon>
        <taxon>Bacillati</taxon>
        <taxon>Actinomycetota</taxon>
        <taxon>Actinomycetes</taxon>
        <taxon>Kineosporiales</taxon>
        <taxon>Kineosporiaceae</taxon>
        <taxon>Kineococcus</taxon>
    </lineage>
</organism>
<dbReference type="eggNOG" id="COG4968">
    <property type="taxonomic scope" value="Bacteria"/>
</dbReference>
<proteinExistence type="predicted"/>
<accession>A6WCD7</accession>